<dbReference type="Gene3D" id="3.30.70.100">
    <property type="match status" value="1"/>
</dbReference>
<evidence type="ECO:0000259" key="2">
    <source>
        <dbReference type="PROSITE" id="PS50846"/>
    </source>
</evidence>
<dbReference type="OrthoDB" id="8687281at2"/>
<protein>
    <submittedName>
        <fullName evidence="3">Copper chaperone CopZ</fullName>
    </submittedName>
</protein>
<evidence type="ECO:0000313" key="3">
    <source>
        <dbReference type="EMBL" id="SHM42169.1"/>
    </source>
</evidence>
<dbReference type="InterPro" id="IPR006121">
    <property type="entry name" value="HMA_dom"/>
</dbReference>
<organism evidence="3 4">
    <name type="scientific">Paracoccus solventivorans</name>
    <dbReference type="NCBI Taxonomy" id="53463"/>
    <lineage>
        <taxon>Bacteria</taxon>
        <taxon>Pseudomonadati</taxon>
        <taxon>Pseudomonadota</taxon>
        <taxon>Alphaproteobacteria</taxon>
        <taxon>Rhodobacterales</taxon>
        <taxon>Paracoccaceae</taxon>
        <taxon>Paracoccus</taxon>
    </lineage>
</organism>
<proteinExistence type="predicted"/>
<dbReference type="STRING" id="53463.SAMN05444389_10927"/>
<dbReference type="Proteomes" id="UP000184444">
    <property type="component" value="Unassembled WGS sequence"/>
</dbReference>
<dbReference type="GeneID" id="93452962"/>
<gene>
    <name evidence="3" type="ORF">SAMN05444389_10927</name>
</gene>
<dbReference type="PROSITE" id="PS01047">
    <property type="entry name" value="HMA_1"/>
    <property type="match status" value="1"/>
</dbReference>
<evidence type="ECO:0000256" key="1">
    <source>
        <dbReference type="ARBA" id="ARBA00022723"/>
    </source>
</evidence>
<evidence type="ECO:0000313" key="4">
    <source>
        <dbReference type="Proteomes" id="UP000184444"/>
    </source>
</evidence>
<dbReference type="EMBL" id="FRCK01000009">
    <property type="protein sequence ID" value="SHM42169.1"/>
    <property type="molecule type" value="Genomic_DNA"/>
</dbReference>
<dbReference type="SUPFAM" id="SSF55008">
    <property type="entry name" value="HMA, heavy metal-associated domain"/>
    <property type="match status" value="1"/>
</dbReference>
<name>A0A1M7INB4_9RHOB</name>
<reference evidence="4" key="1">
    <citation type="submission" date="2016-11" db="EMBL/GenBank/DDBJ databases">
        <authorList>
            <person name="Varghese N."/>
            <person name="Submissions S."/>
        </authorList>
    </citation>
    <scope>NUCLEOTIDE SEQUENCE [LARGE SCALE GENOMIC DNA]</scope>
    <source>
        <strain evidence="4">DSM 6637</strain>
    </source>
</reference>
<dbReference type="Pfam" id="PF00403">
    <property type="entry name" value="HMA"/>
    <property type="match status" value="1"/>
</dbReference>
<dbReference type="CDD" id="cd00371">
    <property type="entry name" value="HMA"/>
    <property type="match status" value="1"/>
</dbReference>
<dbReference type="InterPro" id="IPR017969">
    <property type="entry name" value="Heavy-metal-associated_CS"/>
</dbReference>
<sequence length="72" mass="7787">MTKTILRSDEFSCPSCVVKIEKALKALPGVSEAKVHFNTGRIEVAHDQTAAPVDTLVQTIRATGYEARPAAF</sequence>
<keyword evidence="4" id="KW-1185">Reference proteome</keyword>
<dbReference type="PROSITE" id="PS50846">
    <property type="entry name" value="HMA_2"/>
    <property type="match status" value="1"/>
</dbReference>
<dbReference type="InterPro" id="IPR036163">
    <property type="entry name" value="HMA_dom_sf"/>
</dbReference>
<dbReference type="GO" id="GO:0046872">
    <property type="term" value="F:metal ion binding"/>
    <property type="evidence" value="ECO:0007669"/>
    <property type="project" value="UniProtKB-KW"/>
</dbReference>
<dbReference type="RefSeq" id="WP_011749557.1">
    <property type="nucleotide sequence ID" value="NZ_FRCK01000009.1"/>
</dbReference>
<dbReference type="AlphaFoldDB" id="A0A1M7INB4"/>
<accession>A0A1M7INB4</accession>
<feature type="domain" description="HMA" evidence="2">
    <location>
        <begin position="2"/>
        <end position="68"/>
    </location>
</feature>
<keyword evidence="1" id="KW-0479">Metal-binding</keyword>